<reference evidence="2 3" key="1">
    <citation type="submission" date="2019-12" db="EMBL/GenBank/DDBJ databases">
        <title>Comparative genomics gives insights into the taxonomy of the Azoarcus-Aromatoleum group and reveals separate origins of nif in the plant-associated Azoarcus and non-plant-associated Aromatoleum sub-groups.</title>
        <authorList>
            <person name="Lafos M."/>
            <person name="Maluk M."/>
            <person name="Batista M."/>
            <person name="Junghare M."/>
            <person name="Carmona M."/>
            <person name="Faoro H."/>
            <person name="Cruz L.M."/>
            <person name="Battistoni F."/>
            <person name="De Souza E."/>
            <person name="Pedrosa F."/>
            <person name="Chen W.-M."/>
            <person name="Poole P.S."/>
            <person name="Dixon R.A."/>
            <person name="James E.K."/>
        </authorList>
    </citation>
    <scope>NUCLEOTIDE SEQUENCE [LARGE SCALE GENOMIC DNA]</scope>
    <source>
        <strain evidence="2 3">ToN1</strain>
    </source>
</reference>
<comment type="caution">
    <text evidence="2">The sequence shown here is derived from an EMBL/GenBank/DDBJ whole genome shotgun (WGS) entry which is preliminary data.</text>
</comment>
<evidence type="ECO:0000313" key="3">
    <source>
        <dbReference type="Proteomes" id="UP000652074"/>
    </source>
</evidence>
<feature type="transmembrane region" description="Helical" evidence="1">
    <location>
        <begin position="42"/>
        <end position="65"/>
    </location>
</feature>
<evidence type="ECO:0000313" key="2">
    <source>
        <dbReference type="EMBL" id="NMF89949.1"/>
    </source>
</evidence>
<proteinExistence type="predicted"/>
<protein>
    <submittedName>
        <fullName evidence="2">Uncharacterized protein</fullName>
    </submittedName>
</protein>
<accession>A0ABX1MVD9</accession>
<keyword evidence="3" id="KW-1185">Reference proteome</keyword>
<dbReference type="EMBL" id="WTVR01000032">
    <property type="protein sequence ID" value="NMF89949.1"/>
    <property type="molecule type" value="Genomic_DNA"/>
</dbReference>
<dbReference type="Proteomes" id="UP000652074">
    <property type="component" value="Unassembled WGS sequence"/>
</dbReference>
<organism evidence="2 3">
    <name type="scientific">Aromatoleum petrolei</name>
    <dbReference type="NCBI Taxonomy" id="76116"/>
    <lineage>
        <taxon>Bacteria</taxon>
        <taxon>Pseudomonadati</taxon>
        <taxon>Pseudomonadota</taxon>
        <taxon>Betaproteobacteria</taxon>
        <taxon>Rhodocyclales</taxon>
        <taxon>Rhodocyclaceae</taxon>
        <taxon>Aromatoleum</taxon>
    </lineage>
</organism>
<name>A0ABX1MVD9_9RHOO</name>
<gene>
    <name evidence="2" type="ORF">GPA26_15895</name>
</gene>
<keyword evidence="1" id="KW-0812">Transmembrane</keyword>
<keyword evidence="1" id="KW-0472">Membrane</keyword>
<feature type="transmembrane region" description="Helical" evidence="1">
    <location>
        <begin position="77"/>
        <end position="96"/>
    </location>
</feature>
<sequence>MNAYLQLLAASLISIAASLAVLHVLSGPLTNILDRICPDEQAAAFWASYTKVMLVIAPLLLVLLVDMFARVGNPLDSLRLTLMAALGGLLLGLFSVGRHLGRFVESARGGDAS</sequence>
<evidence type="ECO:0000256" key="1">
    <source>
        <dbReference type="SAM" id="Phobius"/>
    </source>
</evidence>
<keyword evidence="1" id="KW-1133">Transmembrane helix</keyword>
<dbReference type="RefSeq" id="WP_169207303.1">
    <property type="nucleotide sequence ID" value="NZ_CP059560.1"/>
</dbReference>